<dbReference type="AlphaFoldDB" id="A0A1I4DTX6"/>
<evidence type="ECO:0000313" key="2">
    <source>
        <dbReference type="Proteomes" id="UP000199473"/>
    </source>
</evidence>
<accession>A0A1I4DTX6</accession>
<gene>
    <name evidence="1" type="ORF">SAMN02745775_11255</name>
</gene>
<dbReference type="Proteomes" id="UP000199473">
    <property type="component" value="Unassembled WGS sequence"/>
</dbReference>
<dbReference type="EMBL" id="FOSQ01000012">
    <property type="protein sequence ID" value="SFK96110.1"/>
    <property type="molecule type" value="Genomic_DNA"/>
</dbReference>
<keyword evidence="2" id="KW-1185">Reference proteome</keyword>
<dbReference type="RefSeq" id="WP_092962313.1">
    <property type="nucleotide sequence ID" value="NZ_FOSQ01000012.1"/>
</dbReference>
<dbReference type="STRING" id="1123062.SAMN02745775_11255"/>
<evidence type="ECO:0000313" key="1">
    <source>
        <dbReference type="EMBL" id="SFK96110.1"/>
    </source>
</evidence>
<reference evidence="1 2" key="1">
    <citation type="submission" date="2016-10" db="EMBL/GenBank/DDBJ databases">
        <authorList>
            <person name="de Groot N.N."/>
        </authorList>
    </citation>
    <scope>NUCLEOTIDE SEQUENCE [LARGE SCALE GENOMIC DNA]</scope>
    <source>
        <strain evidence="1 2">DSM 19981</strain>
    </source>
</reference>
<protein>
    <submittedName>
        <fullName evidence="1">Uncharacterized protein</fullName>
    </submittedName>
</protein>
<proteinExistence type="predicted"/>
<sequence>MTIPGNAERGLRAALADAPDHALGRVVAMLDALRDRSEVDILLDGIRPRLRRLRPQRPVRLGRLLCLPLEGVLVNPGSWRQSPLLVPRSAIRPITAAVAVAVGEIVVELEVLAAGGSLSDEALVQALGERLWPAAGRATLPIPPQGWSEAGLPDDSAAPMLALCGAIWRHAPALWAAAYPGAREGGSETEIRAALAPLAGEGRAALLAGLALLLRDATRPGVAVCVAGSLMPSVQPTAEQELAAALTRDGALVAGAASPGEMASAAQRLVRRMEGLEATDNPMARDQRRQLALTLRREVGAACYTLYDRALAEGLLAEATRIAAGPPATDEQVAMLERMARDLRRLEVAGRRLAAEAAFDRTLADTIGRLLPLAASRGGLARVEVARLVEMLAGPQAALPLLEG</sequence>
<name>A0A1I4DTX6_9PROT</name>
<organism evidence="1 2">
    <name type="scientific">Falsiroseomonas stagni DSM 19981</name>
    <dbReference type="NCBI Taxonomy" id="1123062"/>
    <lineage>
        <taxon>Bacteria</taxon>
        <taxon>Pseudomonadati</taxon>
        <taxon>Pseudomonadota</taxon>
        <taxon>Alphaproteobacteria</taxon>
        <taxon>Acetobacterales</taxon>
        <taxon>Roseomonadaceae</taxon>
        <taxon>Falsiroseomonas</taxon>
    </lineage>
</organism>